<evidence type="ECO:0000256" key="1">
    <source>
        <dbReference type="ARBA" id="ARBA00007317"/>
    </source>
</evidence>
<dbReference type="EC" id="2.3.1.12" evidence="8"/>
<dbReference type="GO" id="GO:0004742">
    <property type="term" value="F:dihydrolipoyllysine-residue acetyltransferase activity"/>
    <property type="evidence" value="ECO:0007669"/>
    <property type="project" value="UniProtKB-UniRule"/>
</dbReference>
<gene>
    <name evidence="12" type="ORF">LDX50_08235</name>
    <name evidence="13" type="ORF">LDX50_14205</name>
    <name evidence="14" type="ORF">LDX50_19925</name>
</gene>
<dbReference type="SUPFAM" id="SSF52777">
    <property type="entry name" value="CoA-dependent acyltransferases"/>
    <property type="match status" value="1"/>
</dbReference>
<dbReference type="InterPro" id="IPR006257">
    <property type="entry name" value="LAT1"/>
</dbReference>
<protein>
    <recommendedName>
        <fullName evidence="8">Acetyltransferase component of pyruvate dehydrogenase complex</fullName>
        <ecNumber evidence="8">2.3.1.12</ecNumber>
    </recommendedName>
</protein>
<dbReference type="InterPro" id="IPR003016">
    <property type="entry name" value="2-oxoA_DH_lipoyl-BS"/>
</dbReference>
<keyword evidence="15" id="KW-1185">Reference proteome</keyword>
<dbReference type="PROSITE" id="PS00189">
    <property type="entry name" value="LIPOYL"/>
    <property type="match status" value="2"/>
</dbReference>
<feature type="compositionally biased region" description="Basic and acidic residues" evidence="9">
    <location>
        <begin position="95"/>
        <end position="112"/>
    </location>
</feature>
<dbReference type="PANTHER" id="PTHR23151">
    <property type="entry name" value="DIHYDROLIPOAMIDE ACETYL/SUCCINYL-TRANSFERASE-RELATED"/>
    <property type="match status" value="1"/>
</dbReference>
<dbReference type="Pfam" id="PF00198">
    <property type="entry name" value="2-oxoacid_dh"/>
    <property type="match status" value="1"/>
</dbReference>
<comment type="caution">
    <text evidence="13">The sequence shown here is derived from an EMBL/GenBank/DDBJ whole genome shotgun (WGS) entry which is preliminary data.</text>
</comment>
<sequence length="552" mass="59058">MAEVIRMPKMSDTMEEGVISSWLVKEGDKVKSGDILAEVETDKATMELESYEDGVLLHIGVKEKDSVPVDGVIAIIGEKGEDISGLLKEMNSEGGEAKSDSSAPKEEKKEEAPAAAEIDTSSINASVITMPKMSDTMTEGTIASWLKKKGDEVKSGDILAEVETDKATMELEAYEDGTLLYVGVEEGNAVPVDDVIAIIGEKGADYETLLKAHKQKSASEEKTEKEPAKEEAVSTPAASNGAAKATPVQQPAVAQSGGASNGRVKASPLAKKMAEDLGYRLDEIPGSGDNGRIVKRDVEQFTPAQAQPAATTSGAAEMAIPAVVGEERFTEEAVSQMRKTIAKRLSESKFTAPHFYLTMEINMDKAVEARKSMNEYAPVKISFNDMVIKAVAAALRQHPDVNSSWLGDKIRYNQHIHIGVAVAVDEGLLVPVIRFADNKSLSHISAEVKQLAEKAHSKKLQPSDWEGNTFTISNLGMFGIEEFTAIINPPDACILAVGGIKQTAVVKDGALVPGNVMKVTLSCDHRVVDGAKGAAFLKTLKGLLEDPVRILI</sequence>
<feature type="region of interest" description="Disordered" evidence="9">
    <location>
        <begin position="91"/>
        <end position="120"/>
    </location>
</feature>
<evidence type="ECO:0000313" key="14">
    <source>
        <dbReference type="EMBL" id="MCA6077159.1"/>
    </source>
</evidence>
<keyword evidence="3 8" id="KW-0808">Transferase</keyword>
<evidence type="ECO:0000256" key="9">
    <source>
        <dbReference type="SAM" id="MobiDB-lite"/>
    </source>
</evidence>
<dbReference type="RefSeq" id="WP_225697964.1">
    <property type="nucleotide sequence ID" value="NZ_JAIXNE010000002.1"/>
</dbReference>
<dbReference type="Proteomes" id="UP001139409">
    <property type="component" value="Unassembled WGS sequence"/>
</dbReference>
<dbReference type="FunFam" id="2.40.50.100:FF:000010">
    <property type="entry name" value="Acetyltransferase component of pyruvate dehydrogenase complex"/>
    <property type="match status" value="1"/>
</dbReference>
<dbReference type="FunFam" id="3.30.559.10:FF:000007">
    <property type="entry name" value="Dihydrolipoamide acetyltransferase component of pyruvate dehydrogenase complex"/>
    <property type="match status" value="1"/>
</dbReference>
<evidence type="ECO:0000256" key="5">
    <source>
        <dbReference type="ARBA" id="ARBA00023315"/>
    </source>
</evidence>
<evidence type="ECO:0000256" key="7">
    <source>
        <dbReference type="ARBA" id="ARBA00048370"/>
    </source>
</evidence>
<dbReference type="EMBL" id="JAIXNE010000002">
    <property type="protein sequence ID" value="MCA6074854.1"/>
    <property type="molecule type" value="Genomic_DNA"/>
</dbReference>
<dbReference type="InterPro" id="IPR004167">
    <property type="entry name" value="PSBD"/>
</dbReference>
<dbReference type="EMBL" id="JAIXNE010000003">
    <property type="protein sequence ID" value="MCA6076031.1"/>
    <property type="molecule type" value="Genomic_DNA"/>
</dbReference>
<comment type="function">
    <text evidence="6">The pyruvate dehydrogenase complex catalyzes the overall conversion of pyruvate to acetyl-CoA and CO(2). It contains multiple copies of three enzymatic components: pyruvate dehydrogenase (E1), dihydrolipoamide acetyltransferase (E2) and lipoamide dehydrogenase (E3).</text>
</comment>
<evidence type="ECO:0000256" key="8">
    <source>
        <dbReference type="RuleBase" id="RU361137"/>
    </source>
</evidence>
<accession>A0A9X1HQM2</accession>
<dbReference type="PROSITE" id="PS51826">
    <property type="entry name" value="PSBD"/>
    <property type="match status" value="1"/>
</dbReference>
<reference evidence="13" key="1">
    <citation type="submission" date="2021-09" db="EMBL/GenBank/DDBJ databases">
        <title>Fulvivirga sp. isolated from coastal sediment.</title>
        <authorList>
            <person name="Yu H."/>
        </authorList>
    </citation>
    <scope>NUCLEOTIDE SEQUENCE</scope>
    <source>
        <strain evidence="13">1062</strain>
    </source>
</reference>
<dbReference type="SUPFAM" id="SSF47005">
    <property type="entry name" value="Peripheral subunit-binding domain of 2-oxo acid dehydrogenase complex"/>
    <property type="match status" value="1"/>
</dbReference>
<dbReference type="InterPro" id="IPR000089">
    <property type="entry name" value="Biotin_lipoyl"/>
</dbReference>
<dbReference type="SUPFAM" id="SSF51230">
    <property type="entry name" value="Single hybrid motif"/>
    <property type="match status" value="2"/>
</dbReference>
<evidence type="ECO:0000259" key="10">
    <source>
        <dbReference type="PROSITE" id="PS50968"/>
    </source>
</evidence>
<proteinExistence type="inferred from homology"/>
<comment type="cofactor">
    <cofactor evidence="8">
        <name>(R)-lipoate</name>
        <dbReference type="ChEBI" id="CHEBI:83088"/>
    </cofactor>
    <text evidence="8">Binds 2 lipoyl cofactors covalently.</text>
</comment>
<dbReference type="InterPro" id="IPR045257">
    <property type="entry name" value="E2/Pdx1"/>
</dbReference>
<evidence type="ECO:0000313" key="13">
    <source>
        <dbReference type="EMBL" id="MCA6076031.1"/>
    </source>
</evidence>
<dbReference type="InterPro" id="IPR001078">
    <property type="entry name" value="2-oxoacid_DH_actylTfrase"/>
</dbReference>
<dbReference type="GO" id="GO:0006086">
    <property type="term" value="P:pyruvate decarboxylation to acetyl-CoA"/>
    <property type="evidence" value="ECO:0007669"/>
    <property type="project" value="InterPro"/>
</dbReference>
<feature type="domain" description="Lipoyl-binding" evidence="10">
    <location>
        <begin position="2"/>
        <end position="77"/>
    </location>
</feature>
<evidence type="ECO:0000256" key="6">
    <source>
        <dbReference type="ARBA" id="ARBA00025211"/>
    </source>
</evidence>
<dbReference type="InterPro" id="IPR036625">
    <property type="entry name" value="E3-bd_dom_sf"/>
</dbReference>
<name>A0A9X1HQM2_9BACT</name>
<evidence type="ECO:0000256" key="4">
    <source>
        <dbReference type="ARBA" id="ARBA00022823"/>
    </source>
</evidence>
<dbReference type="EMBL" id="JAIXNE010000004">
    <property type="protein sequence ID" value="MCA6077159.1"/>
    <property type="molecule type" value="Genomic_DNA"/>
</dbReference>
<dbReference type="NCBIfam" id="TIGR01349">
    <property type="entry name" value="PDHac_trf_mito"/>
    <property type="match status" value="1"/>
</dbReference>
<keyword evidence="5 8" id="KW-0012">Acyltransferase</keyword>
<feature type="compositionally biased region" description="Basic and acidic residues" evidence="9">
    <location>
        <begin position="217"/>
        <end position="232"/>
    </location>
</feature>
<dbReference type="Pfam" id="PF00364">
    <property type="entry name" value="Biotin_lipoyl"/>
    <property type="match status" value="2"/>
</dbReference>
<feature type="domain" description="Peripheral subunit-binding (PSBD)" evidence="11">
    <location>
        <begin position="265"/>
        <end position="302"/>
    </location>
</feature>
<feature type="region of interest" description="Disordered" evidence="9">
    <location>
        <begin position="215"/>
        <end position="266"/>
    </location>
</feature>
<evidence type="ECO:0000313" key="12">
    <source>
        <dbReference type="EMBL" id="MCA6074854.1"/>
    </source>
</evidence>
<organism evidence="13 15">
    <name type="scientific">Fulvivirga sedimenti</name>
    <dbReference type="NCBI Taxonomy" id="2879465"/>
    <lineage>
        <taxon>Bacteria</taxon>
        <taxon>Pseudomonadati</taxon>
        <taxon>Bacteroidota</taxon>
        <taxon>Cytophagia</taxon>
        <taxon>Cytophagales</taxon>
        <taxon>Fulvivirgaceae</taxon>
        <taxon>Fulvivirga</taxon>
    </lineage>
</organism>
<dbReference type="Gene3D" id="3.30.559.10">
    <property type="entry name" value="Chloramphenicol acetyltransferase-like domain"/>
    <property type="match status" value="1"/>
</dbReference>
<dbReference type="CDD" id="cd06849">
    <property type="entry name" value="lipoyl_domain"/>
    <property type="match status" value="2"/>
</dbReference>
<evidence type="ECO:0000259" key="11">
    <source>
        <dbReference type="PROSITE" id="PS51826"/>
    </source>
</evidence>
<evidence type="ECO:0000256" key="3">
    <source>
        <dbReference type="ARBA" id="ARBA00022679"/>
    </source>
</evidence>
<dbReference type="Gene3D" id="4.10.320.10">
    <property type="entry name" value="E3-binding domain"/>
    <property type="match status" value="1"/>
</dbReference>
<comment type="similarity">
    <text evidence="1 8">Belongs to the 2-oxoacid dehydrogenase family.</text>
</comment>
<dbReference type="InterPro" id="IPR011053">
    <property type="entry name" value="Single_hybrid_motif"/>
</dbReference>
<comment type="subunit">
    <text evidence="2">Forms a 24-polypeptide structural core with octahedral symmetry.</text>
</comment>
<evidence type="ECO:0000256" key="2">
    <source>
        <dbReference type="ARBA" id="ARBA00011484"/>
    </source>
</evidence>
<feature type="domain" description="Lipoyl-binding" evidence="10">
    <location>
        <begin position="125"/>
        <end position="200"/>
    </location>
</feature>
<keyword evidence="4 8" id="KW-0450">Lipoyl</keyword>
<dbReference type="Gene3D" id="2.40.50.100">
    <property type="match status" value="2"/>
</dbReference>
<comment type="catalytic activity">
    <reaction evidence="7 8">
        <text>N(6)-[(R)-dihydrolipoyl]-L-lysyl-[protein] + acetyl-CoA = N(6)-[(R)-S(8)-acetyldihydrolipoyl]-L-lysyl-[protein] + CoA</text>
        <dbReference type="Rhea" id="RHEA:17017"/>
        <dbReference type="Rhea" id="RHEA-COMP:10475"/>
        <dbReference type="Rhea" id="RHEA-COMP:10478"/>
        <dbReference type="ChEBI" id="CHEBI:57287"/>
        <dbReference type="ChEBI" id="CHEBI:57288"/>
        <dbReference type="ChEBI" id="CHEBI:83100"/>
        <dbReference type="ChEBI" id="CHEBI:83111"/>
        <dbReference type="EC" id="2.3.1.12"/>
    </reaction>
</comment>
<dbReference type="PANTHER" id="PTHR23151:SF90">
    <property type="entry name" value="DIHYDROLIPOYLLYSINE-RESIDUE ACETYLTRANSFERASE COMPONENT OF PYRUVATE DEHYDROGENASE COMPLEX, MITOCHONDRIAL-RELATED"/>
    <property type="match status" value="1"/>
</dbReference>
<dbReference type="InterPro" id="IPR023213">
    <property type="entry name" value="CAT-like_dom_sf"/>
</dbReference>
<dbReference type="AlphaFoldDB" id="A0A9X1HQM2"/>
<dbReference type="GO" id="GO:0045254">
    <property type="term" value="C:pyruvate dehydrogenase complex"/>
    <property type="evidence" value="ECO:0007669"/>
    <property type="project" value="UniProtKB-UniRule"/>
</dbReference>
<keyword evidence="13" id="KW-0670">Pyruvate</keyword>
<dbReference type="PROSITE" id="PS50968">
    <property type="entry name" value="BIOTINYL_LIPOYL"/>
    <property type="match status" value="2"/>
</dbReference>
<evidence type="ECO:0000313" key="15">
    <source>
        <dbReference type="Proteomes" id="UP001139409"/>
    </source>
</evidence>
<dbReference type="Pfam" id="PF02817">
    <property type="entry name" value="E3_binding"/>
    <property type="match status" value="1"/>
</dbReference>